<keyword evidence="3" id="KW-1185">Reference proteome</keyword>
<gene>
    <name evidence="2" type="ORF">DM01DRAFT_1331937</name>
</gene>
<evidence type="ECO:0000313" key="3">
    <source>
        <dbReference type="Proteomes" id="UP000242146"/>
    </source>
</evidence>
<dbReference type="Pfam" id="PF10544">
    <property type="entry name" value="T5orf172"/>
    <property type="match status" value="1"/>
</dbReference>
<dbReference type="EMBL" id="MCGT01000003">
    <property type="protein sequence ID" value="ORX61328.1"/>
    <property type="molecule type" value="Genomic_DNA"/>
</dbReference>
<reference evidence="2 3" key="1">
    <citation type="submission" date="2016-07" db="EMBL/GenBank/DDBJ databases">
        <title>Pervasive Adenine N6-methylation of Active Genes in Fungi.</title>
        <authorList>
            <consortium name="DOE Joint Genome Institute"/>
            <person name="Mondo S.J."/>
            <person name="Dannebaum R.O."/>
            <person name="Kuo R.C."/>
            <person name="Labutti K."/>
            <person name="Haridas S."/>
            <person name="Kuo A."/>
            <person name="Salamov A."/>
            <person name="Ahrendt S.R."/>
            <person name="Lipzen A."/>
            <person name="Sullivan W."/>
            <person name="Andreopoulos W.B."/>
            <person name="Clum A."/>
            <person name="Lindquist E."/>
            <person name="Daum C."/>
            <person name="Ramamoorthy G.K."/>
            <person name="Gryganskyi A."/>
            <person name="Culley D."/>
            <person name="Magnuson J.K."/>
            <person name="James T.Y."/>
            <person name="O'Malley M.A."/>
            <person name="Stajich J.E."/>
            <person name="Spatafora J.W."/>
            <person name="Visel A."/>
            <person name="Grigoriev I.V."/>
        </authorList>
    </citation>
    <scope>NUCLEOTIDE SEQUENCE [LARGE SCALE GENOMIC DNA]</scope>
    <source>
        <strain evidence="2 3">NRRL 3301</strain>
    </source>
</reference>
<proteinExistence type="predicted"/>
<comment type="caution">
    <text evidence="2">The sequence shown here is derived from an EMBL/GenBank/DDBJ whole genome shotgun (WGS) entry which is preliminary data.</text>
</comment>
<dbReference type="Proteomes" id="UP000242146">
    <property type="component" value="Unassembled WGS sequence"/>
</dbReference>
<dbReference type="OrthoDB" id="2417614at2759"/>
<dbReference type="PANTHER" id="PTHR28094">
    <property type="entry name" value="MEIOTICALLY UP-REGULATED GENE 113 PROTEIN"/>
    <property type="match status" value="1"/>
</dbReference>
<dbReference type="PANTHER" id="PTHR28094:SF1">
    <property type="entry name" value="MEIOTICALLY UP-REGULATED GENE 113 PROTEIN"/>
    <property type="match status" value="1"/>
</dbReference>
<feature type="domain" description="Bacteriophage T5 Orf172 DNA-binding" evidence="1">
    <location>
        <begin position="151"/>
        <end position="262"/>
    </location>
</feature>
<accession>A0A1X2GUW5</accession>
<dbReference type="AlphaFoldDB" id="A0A1X2GUW5"/>
<name>A0A1X2GUW5_9FUNG</name>
<evidence type="ECO:0000313" key="2">
    <source>
        <dbReference type="EMBL" id="ORX61328.1"/>
    </source>
</evidence>
<dbReference type="InterPro" id="IPR018306">
    <property type="entry name" value="Phage_T5_Orf172_DNA-bd"/>
</dbReference>
<protein>
    <submittedName>
        <fullName evidence="2">DUF1766-domain-containing protein</fullName>
    </submittedName>
</protein>
<dbReference type="STRING" id="101127.A0A1X2GUW5"/>
<sequence>MAWMTQTIRTMVATKPLLSSRPTANQPHLAPAKKTTTAPISIIVRQCAGTRKDGKQCMRKIPLQSSTDSSLVYCHDHRPDLYNDQPSSLSVNDQPTQECRQDALIAQAKPQITKLYDCWSLWINKNLSPRKRRQLQLEIMKPVSTKDEPGYLYAYHLMHGPRVSTDHYCYFKIGRSTNPARRMHQVSNRCGYHPRLLDVMPSQRYSAQSKSKRKAERWTKCPLSHRVERLIHLELSSLYPSAGGFKCKSCGTTHREWFRVKRPTIHQDGNEPGRLMTDQEVWLEKIRPIMLHWIRYSVAVSATLAATPP</sequence>
<dbReference type="InterPro" id="IPR053006">
    <property type="entry name" value="Meiosis_regulatory"/>
</dbReference>
<evidence type="ECO:0000259" key="1">
    <source>
        <dbReference type="Pfam" id="PF10544"/>
    </source>
</evidence>
<organism evidence="2 3">
    <name type="scientific">Hesseltinella vesiculosa</name>
    <dbReference type="NCBI Taxonomy" id="101127"/>
    <lineage>
        <taxon>Eukaryota</taxon>
        <taxon>Fungi</taxon>
        <taxon>Fungi incertae sedis</taxon>
        <taxon>Mucoromycota</taxon>
        <taxon>Mucoromycotina</taxon>
        <taxon>Mucoromycetes</taxon>
        <taxon>Mucorales</taxon>
        <taxon>Cunninghamellaceae</taxon>
        <taxon>Hesseltinella</taxon>
    </lineage>
</organism>